<dbReference type="Gene3D" id="1.10.10.1400">
    <property type="entry name" value="Terminase, small subunit, N-terminal DNA-binding domain, HTH motif"/>
    <property type="match status" value="1"/>
</dbReference>
<comment type="caution">
    <text evidence="2">The sequence shown here is derived from an EMBL/GenBank/DDBJ whole genome shotgun (WGS) entry which is preliminary data.</text>
</comment>
<evidence type="ECO:0000256" key="1">
    <source>
        <dbReference type="SAM" id="MobiDB-lite"/>
    </source>
</evidence>
<dbReference type="InterPro" id="IPR038713">
    <property type="entry name" value="Terminase_Gp1_N_sf"/>
</dbReference>
<dbReference type="Proteomes" id="UP000772591">
    <property type="component" value="Unassembled WGS sequence"/>
</dbReference>
<dbReference type="RefSeq" id="WP_205893887.1">
    <property type="nucleotide sequence ID" value="NZ_JADEVO010000044.1"/>
</dbReference>
<sequence>MPLTDKKRRFADALLSGVSKSQAAIDAGYSAKTAPQAGSKLAKDKDVTAYLQRCQATGELPQEVKSDSKKVKSEVKKVNSNAVQAEAETLFDSRTLLERIARDNEKLNPELAAKIALGLMPYDHPKKGYVGKKEAKDTAAQKVAKGKFGPSAPPPIHLRSVK</sequence>
<dbReference type="Pfam" id="PF03592">
    <property type="entry name" value="Terminase_2"/>
    <property type="match status" value="1"/>
</dbReference>
<keyword evidence="3" id="KW-1185">Reference proteome</keyword>
<protein>
    <submittedName>
        <fullName evidence="2">Terminase small subunit</fullName>
    </submittedName>
</protein>
<feature type="region of interest" description="Disordered" evidence="1">
    <location>
        <begin position="140"/>
        <end position="162"/>
    </location>
</feature>
<organism evidence="2 3">
    <name type="scientific">Pseudomonas gregormendelii</name>
    <dbReference type="NCBI Taxonomy" id="1628277"/>
    <lineage>
        <taxon>Bacteria</taxon>
        <taxon>Pseudomonadati</taxon>
        <taxon>Pseudomonadota</taxon>
        <taxon>Gammaproteobacteria</taxon>
        <taxon>Pseudomonadales</taxon>
        <taxon>Pseudomonadaceae</taxon>
        <taxon>Pseudomonas</taxon>
    </lineage>
</organism>
<dbReference type="EMBL" id="JADEVO010000044">
    <property type="protein sequence ID" value="MBN3968180.1"/>
    <property type="molecule type" value="Genomic_DNA"/>
</dbReference>
<gene>
    <name evidence="2" type="ORF">IMW75_23245</name>
</gene>
<evidence type="ECO:0000313" key="2">
    <source>
        <dbReference type="EMBL" id="MBN3968180.1"/>
    </source>
</evidence>
<name>A0ABS3AM07_9PSED</name>
<accession>A0ABS3AM07</accession>
<reference evidence="2 3" key="1">
    <citation type="journal article" date="2021" name="Int. J. Syst. Evol. Microbiol.">
        <title>Pseudomonas piscium sp. nov., Pseudomonas pisciculturae sp. nov., Pseudomonas mucoides sp. nov. and Pseudomonas neuropathica sp. nov. isolated from rainbow trout.</title>
        <authorList>
            <person name="Duman M."/>
            <person name="Mulet M."/>
            <person name="Altun S."/>
            <person name="Saticioglu I.B."/>
            <person name="Gomila M."/>
            <person name="Lalucat J."/>
            <person name="Garcia-Valdes E."/>
        </authorList>
    </citation>
    <scope>NUCLEOTIDE SEQUENCE [LARGE SCALE GENOMIC DNA]</scope>
    <source>
        <strain evidence="2 3">LMG 28632</strain>
    </source>
</reference>
<dbReference type="InterPro" id="IPR005335">
    <property type="entry name" value="Terminase_ssu"/>
</dbReference>
<proteinExistence type="predicted"/>
<evidence type="ECO:0000313" key="3">
    <source>
        <dbReference type="Proteomes" id="UP000772591"/>
    </source>
</evidence>